<proteinExistence type="predicted"/>
<dbReference type="PANTHER" id="PTHR31992">
    <property type="entry name" value="DOF ZINC FINGER PROTEIN DOF1.4-RELATED"/>
    <property type="match status" value="1"/>
</dbReference>
<keyword evidence="3 9" id="KW-0862">Zinc</keyword>
<dbReference type="InterPro" id="IPR003851">
    <property type="entry name" value="Znf_Dof"/>
</dbReference>
<dbReference type="PROSITE" id="PS50884">
    <property type="entry name" value="ZF_DOF_2"/>
    <property type="match status" value="1"/>
</dbReference>
<gene>
    <name evidence="12" type="ORF">CEY00_Acc32323</name>
</gene>
<dbReference type="Pfam" id="PF02701">
    <property type="entry name" value="Zn_ribbon_Dof"/>
    <property type="match status" value="1"/>
</dbReference>
<keyword evidence="5 8" id="KW-0238">DNA-binding</keyword>
<evidence type="ECO:0000256" key="4">
    <source>
        <dbReference type="ARBA" id="ARBA00023015"/>
    </source>
</evidence>
<name>A0A2R6P7X2_ACTCC</name>
<feature type="region of interest" description="Disordered" evidence="10">
    <location>
        <begin position="117"/>
        <end position="159"/>
    </location>
</feature>
<dbReference type="Proteomes" id="UP000241394">
    <property type="component" value="Chromosome LG28"/>
</dbReference>
<protein>
    <recommendedName>
        <fullName evidence="9">Dof zinc finger protein</fullName>
    </recommendedName>
</protein>
<keyword evidence="4 9" id="KW-0805">Transcription regulation</keyword>
<dbReference type="EMBL" id="NKQK01000028">
    <property type="protein sequence ID" value="PSR86699.1"/>
    <property type="molecule type" value="Genomic_DNA"/>
</dbReference>
<keyword evidence="1 9" id="KW-0479">Metal-binding</keyword>
<dbReference type="GO" id="GO:0003677">
    <property type="term" value="F:DNA binding"/>
    <property type="evidence" value="ECO:0007669"/>
    <property type="project" value="UniProtKB-UniRule"/>
</dbReference>
<dbReference type="InterPro" id="IPR045174">
    <property type="entry name" value="Dof"/>
</dbReference>
<comment type="caution">
    <text evidence="12">The sequence shown here is derived from an EMBL/GenBank/DDBJ whole genome shotgun (WGS) entry which is preliminary data.</text>
</comment>
<feature type="compositionally biased region" description="Low complexity" evidence="10">
    <location>
        <begin position="143"/>
        <end position="159"/>
    </location>
</feature>
<feature type="domain" description="Dof-type" evidence="11">
    <location>
        <begin position="73"/>
        <end position="127"/>
    </location>
</feature>
<evidence type="ECO:0000256" key="8">
    <source>
        <dbReference type="PROSITE-ProRule" id="PRU00071"/>
    </source>
</evidence>
<dbReference type="OrthoDB" id="1927254at2759"/>
<reference evidence="13" key="2">
    <citation type="journal article" date="2018" name="BMC Genomics">
        <title>A manually annotated Actinidia chinensis var. chinensis (kiwifruit) genome highlights the challenges associated with draft genomes and gene prediction in plants.</title>
        <authorList>
            <person name="Pilkington S.M."/>
            <person name="Crowhurst R."/>
            <person name="Hilario E."/>
            <person name="Nardozza S."/>
            <person name="Fraser L."/>
            <person name="Peng Y."/>
            <person name="Gunaseelan K."/>
            <person name="Simpson R."/>
            <person name="Tahir J."/>
            <person name="Deroles S.C."/>
            <person name="Templeton K."/>
            <person name="Luo Z."/>
            <person name="Davy M."/>
            <person name="Cheng C."/>
            <person name="McNeilage M."/>
            <person name="Scaglione D."/>
            <person name="Liu Y."/>
            <person name="Zhang Q."/>
            <person name="Datson P."/>
            <person name="De Silva N."/>
            <person name="Gardiner S.E."/>
            <person name="Bassett H."/>
            <person name="Chagne D."/>
            <person name="McCallum J."/>
            <person name="Dzierzon H."/>
            <person name="Deng C."/>
            <person name="Wang Y.Y."/>
            <person name="Barron L."/>
            <person name="Manako K."/>
            <person name="Bowen J."/>
            <person name="Foster T.M."/>
            <person name="Erridge Z.A."/>
            <person name="Tiffin H."/>
            <person name="Waite C.N."/>
            <person name="Davies K.M."/>
            <person name="Grierson E.P."/>
            <person name="Laing W.A."/>
            <person name="Kirk R."/>
            <person name="Chen X."/>
            <person name="Wood M."/>
            <person name="Montefiori M."/>
            <person name="Brummell D.A."/>
            <person name="Schwinn K.E."/>
            <person name="Catanach A."/>
            <person name="Fullerton C."/>
            <person name="Li D."/>
            <person name="Meiyalaghan S."/>
            <person name="Nieuwenhuizen N."/>
            <person name="Read N."/>
            <person name="Prakash R."/>
            <person name="Hunter D."/>
            <person name="Zhang H."/>
            <person name="McKenzie M."/>
            <person name="Knabel M."/>
            <person name="Harris A."/>
            <person name="Allan A.C."/>
            <person name="Gleave A."/>
            <person name="Chen A."/>
            <person name="Janssen B.J."/>
            <person name="Plunkett B."/>
            <person name="Ampomah-Dwamena C."/>
            <person name="Voogd C."/>
            <person name="Leif D."/>
            <person name="Lafferty D."/>
            <person name="Souleyre E.J.F."/>
            <person name="Varkonyi-Gasic E."/>
            <person name="Gambi F."/>
            <person name="Hanley J."/>
            <person name="Yao J.L."/>
            <person name="Cheung J."/>
            <person name="David K.M."/>
            <person name="Warren B."/>
            <person name="Marsh K."/>
            <person name="Snowden K.C."/>
            <person name="Lin-Wang K."/>
            <person name="Brian L."/>
            <person name="Martinez-Sanchez M."/>
            <person name="Wang M."/>
            <person name="Ileperuma N."/>
            <person name="Macnee N."/>
            <person name="Campin R."/>
            <person name="McAtee P."/>
            <person name="Drummond R.S.M."/>
            <person name="Espley R.V."/>
            <person name="Ireland H.S."/>
            <person name="Wu R."/>
            <person name="Atkinson R.G."/>
            <person name="Karunairetnam S."/>
            <person name="Bulley S."/>
            <person name="Chunkath S."/>
            <person name="Hanley Z."/>
            <person name="Storey R."/>
            <person name="Thrimawithana A.H."/>
            <person name="Thomson S."/>
            <person name="David C."/>
            <person name="Testolin R."/>
            <person name="Huang H."/>
            <person name="Hellens R.P."/>
            <person name="Schaffer R.J."/>
        </authorList>
    </citation>
    <scope>NUCLEOTIDE SEQUENCE [LARGE SCALE GENOMIC DNA]</scope>
    <source>
        <strain evidence="13">cv. Red5</strain>
    </source>
</reference>
<feature type="region of interest" description="Disordered" evidence="10">
    <location>
        <begin position="28"/>
        <end position="55"/>
    </location>
</feature>
<keyword evidence="13" id="KW-1185">Reference proteome</keyword>
<evidence type="ECO:0000259" key="11">
    <source>
        <dbReference type="PROSITE" id="PS50884"/>
    </source>
</evidence>
<evidence type="ECO:0000256" key="5">
    <source>
        <dbReference type="ARBA" id="ARBA00023125"/>
    </source>
</evidence>
<dbReference type="GO" id="GO:0008270">
    <property type="term" value="F:zinc ion binding"/>
    <property type="evidence" value="ECO:0007669"/>
    <property type="project" value="UniProtKB-KW"/>
</dbReference>
<feature type="compositionally biased region" description="Basic residues" evidence="10">
    <location>
        <begin position="124"/>
        <end position="133"/>
    </location>
</feature>
<evidence type="ECO:0000256" key="6">
    <source>
        <dbReference type="ARBA" id="ARBA00023163"/>
    </source>
</evidence>
<comment type="subcellular location">
    <subcellularLocation>
        <location evidence="8 9">Nucleus</location>
    </subcellularLocation>
</comment>
<accession>A0A2R6P7X2</accession>
<evidence type="ECO:0000256" key="9">
    <source>
        <dbReference type="RuleBase" id="RU369094"/>
    </source>
</evidence>
<dbReference type="PANTHER" id="PTHR31992:SF267">
    <property type="entry name" value="DOF ZINC FINGER PROTEIN"/>
    <property type="match status" value="1"/>
</dbReference>
<keyword evidence="2 8" id="KW-0863">Zinc-finger</keyword>
<evidence type="ECO:0000256" key="2">
    <source>
        <dbReference type="ARBA" id="ARBA00022771"/>
    </source>
</evidence>
<dbReference type="STRING" id="1590841.A0A2R6P7X2"/>
<evidence type="ECO:0000256" key="3">
    <source>
        <dbReference type="ARBA" id="ARBA00022833"/>
    </source>
</evidence>
<sequence length="281" mass="30665">MIFSSSPIYSDHPNWHQLNQQNHIQQGSFHETSQLQPPPPPPPVGGGGGNSVRPGSMVDRARLAKIPQPEAGLKCPRCDSTNTKFCYFNNYNLMQPRHFCKTCRRYWTRGGALRSVPVGGGCRRSSKKVKKSSSSKLGQDQTGPTKSTSESPSSSGHHFSQLPFMTSLQNLGHYDGGNSTGFQMEATGGDAVGQWGSVPFLSGLEAPIHLYHPYQSITHEGVEGHESCGVGVKMDESQLGLNLSRQFISVSENNQYWDGNNTWTEFSGVLNSSSFVGERSA</sequence>
<organism evidence="12 13">
    <name type="scientific">Actinidia chinensis var. chinensis</name>
    <name type="common">Chinese soft-hair kiwi</name>
    <dbReference type="NCBI Taxonomy" id="1590841"/>
    <lineage>
        <taxon>Eukaryota</taxon>
        <taxon>Viridiplantae</taxon>
        <taxon>Streptophyta</taxon>
        <taxon>Embryophyta</taxon>
        <taxon>Tracheophyta</taxon>
        <taxon>Spermatophyta</taxon>
        <taxon>Magnoliopsida</taxon>
        <taxon>eudicotyledons</taxon>
        <taxon>Gunneridae</taxon>
        <taxon>Pentapetalae</taxon>
        <taxon>asterids</taxon>
        <taxon>Ericales</taxon>
        <taxon>Actinidiaceae</taxon>
        <taxon>Actinidia</taxon>
    </lineage>
</organism>
<evidence type="ECO:0000256" key="7">
    <source>
        <dbReference type="ARBA" id="ARBA00023242"/>
    </source>
</evidence>
<dbReference type="GO" id="GO:0003700">
    <property type="term" value="F:DNA-binding transcription factor activity"/>
    <property type="evidence" value="ECO:0007669"/>
    <property type="project" value="UniProtKB-UniRule"/>
</dbReference>
<evidence type="ECO:0000313" key="13">
    <source>
        <dbReference type="Proteomes" id="UP000241394"/>
    </source>
</evidence>
<keyword evidence="7 8" id="KW-0539">Nucleus</keyword>
<dbReference type="AlphaFoldDB" id="A0A2R6P7X2"/>
<dbReference type="Gramene" id="PSR86699">
    <property type="protein sequence ID" value="PSR86699"/>
    <property type="gene ID" value="CEY00_Acc32323"/>
</dbReference>
<dbReference type="InParanoid" id="A0A2R6P7X2"/>
<dbReference type="GO" id="GO:0005634">
    <property type="term" value="C:nucleus"/>
    <property type="evidence" value="ECO:0007669"/>
    <property type="project" value="UniProtKB-SubCell"/>
</dbReference>
<comment type="function">
    <text evidence="9">Transcription factor that binds specifically to a 5'-AA[AG]G-3' consensus core sequence.</text>
</comment>
<reference evidence="12 13" key="1">
    <citation type="submission" date="2017-07" db="EMBL/GenBank/DDBJ databases">
        <title>An improved, manually edited Actinidia chinensis var. chinensis (kiwifruit) genome highlights the challenges associated with draft genomes and gene prediction in plants.</title>
        <authorList>
            <person name="Pilkington S."/>
            <person name="Crowhurst R."/>
            <person name="Hilario E."/>
            <person name="Nardozza S."/>
            <person name="Fraser L."/>
            <person name="Peng Y."/>
            <person name="Gunaseelan K."/>
            <person name="Simpson R."/>
            <person name="Tahir J."/>
            <person name="Deroles S."/>
            <person name="Templeton K."/>
            <person name="Luo Z."/>
            <person name="Davy M."/>
            <person name="Cheng C."/>
            <person name="Mcneilage M."/>
            <person name="Scaglione D."/>
            <person name="Liu Y."/>
            <person name="Zhang Q."/>
            <person name="Datson P."/>
            <person name="De Silva N."/>
            <person name="Gardiner S."/>
            <person name="Bassett H."/>
            <person name="Chagne D."/>
            <person name="Mccallum J."/>
            <person name="Dzierzon H."/>
            <person name="Deng C."/>
            <person name="Wang Y.-Y."/>
            <person name="Barron N."/>
            <person name="Manako K."/>
            <person name="Bowen J."/>
            <person name="Foster T."/>
            <person name="Erridge Z."/>
            <person name="Tiffin H."/>
            <person name="Waite C."/>
            <person name="Davies K."/>
            <person name="Grierson E."/>
            <person name="Laing W."/>
            <person name="Kirk R."/>
            <person name="Chen X."/>
            <person name="Wood M."/>
            <person name="Montefiori M."/>
            <person name="Brummell D."/>
            <person name="Schwinn K."/>
            <person name="Catanach A."/>
            <person name="Fullerton C."/>
            <person name="Li D."/>
            <person name="Meiyalaghan S."/>
            <person name="Nieuwenhuizen N."/>
            <person name="Read N."/>
            <person name="Prakash R."/>
            <person name="Hunter D."/>
            <person name="Zhang H."/>
            <person name="Mckenzie M."/>
            <person name="Knabel M."/>
            <person name="Harris A."/>
            <person name="Allan A."/>
            <person name="Chen A."/>
            <person name="Janssen B."/>
            <person name="Plunkett B."/>
            <person name="Dwamena C."/>
            <person name="Voogd C."/>
            <person name="Leif D."/>
            <person name="Lafferty D."/>
            <person name="Souleyre E."/>
            <person name="Varkonyi-Gasic E."/>
            <person name="Gambi F."/>
            <person name="Hanley J."/>
            <person name="Yao J.-L."/>
            <person name="Cheung J."/>
            <person name="David K."/>
            <person name="Warren B."/>
            <person name="Marsh K."/>
            <person name="Snowden K."/>
            <person name="Lin-Wang K."/>
            <person name="Brian L."/>
            <person name="Martinez-Sanchez M."/>
            <person name="Wang M."/>
            <person name="Ileperuma N."/>
            <person name="Macnee N."/>
            <person name="Campin R."/>
            <person name="Mcatee P."/>
            <person name="Drummond R."/>
            <person name="Espley R."/>
            <person name="Ireland H."/>
            <person name="Wu R."/>
            <person name="Atkinson R."/>
            <person name="Karunairetnam S."/>
            <person name="Bulley S."/>
            <person name="Chunkath S."/>
            <person name="Hanley Z."/>
            <person name="Storey R."/>
            <person name="Thrimawithana A."/>
            <person name="Thomson S."/>
            <person name="David C."/>
            <person name="Testolin R."/>
        </authorList>
    </citation>
    <scope>NUCLEOTIDE SEQUENCE [LARGE SCALE GENOMIC DNA]</scope>
    <source>
        <strain evidence="13">cv. Red5</strain>
        <tissue evidence="12">Young leaf</tissue>
    </source>
</reference>
<evidence type="ECO:0000256" key="1">
    <source>
        <dbReference type="ARBA" id="ARBA00022723"/>
    </source>
</evidence>
<evidence type="ECO:0000313" key="12">
    <source>
        <dbReference type="EMBL" id="PSR86699.1"/>
    </source>
</evidence>
<keyword evidence="6 9" id="KW-0804">Transcription</keyword>
<dbReference type="OMA" id="HAFQNGG"/>
<dbReference type="PROSITE" id="PS01361">
    <property type="entry name" value="ZF_DOF_1"/>
    <property type="match status" value="1"/>
</dbReference>
<evidence type="ECO:0000256" key="10">
    <source>
        <dbReference type="SAM" id="MobiDB-lite"/>
    </source>
</evidence>